<gene>
    <name evidence="1" type="ORF">BDN72DRAFT_73481</name>
</gene>
<proteinExistence type="predicted"/>
<organism evidence="1 2">
    <name type="scientific">Pluteus cervinus</name>
    <dbReference type="NCBI Taxonomy" id="181527"/>
    <lineage>
        <taxon>Eukaryota</taxon>
        <taxon>Fungi</taxon>
        <taxon>Dikarya</taxon>
        <taxon>Basidiomycota</taxon>
        <taxon>Agaricomycotina</taxon>
        <taxon>Agaricomycetes</taxon>
        <taxon>Agaricomycetidae</taxon>
        <taxon>Agaricales</taxon>
        <taxon>Pluteineae</taxon>
        <taxon>Pluteaceae</taxon>
        <taxon>Pluteus</taxon>
    </lineage>
</organism>
<accession>A0ACD3AQN9</accession>
<name>A0ACD3AQN9_9AGAR</name>
<sequence length="120" mass="12875">MTMISKSIILLFATYVSTVLCDNTVYYCTDINWGGSCHQSPPVDGSCHNMQGGVAQYNDQISSFGPDPNLYCIIFRDLDCKFTTGGYTSVGYPGVADLRTIGFNDAISSYTCGPLGTTPG</sequence>
<dbReference type="EMBL" id="ML208365">
    <property type="protein sequence ID" value="TFK67856.1"/>
    <property type="molecule type" value="Genomic_DNA"/>
</dbReference>
<keyword evidence="2" id="KW-1185">Reference proteome</keyword>
<evidence type="ECO:0000313" key="2">
    <source>
        <dbReference type="Proteomes" id="UP000308600"/>
    </source>
</evidence>
<dbReference type="Proteomes" id="UP000308600">
    <property type="component" value="Unassembled WGS sequence"/>
</dbReference>
<protein>
    <submittedName>
        <fullName evidence="1">Uncharacterized protein</fullName>
    </submittedName>
</protein>
<evidence type="ECO:0000313" key="1">
    <source>
        <dbReference type="EMBL" id="TFK67856.1"/>
    </source>
</evidence>
<reference evidence="1 2" key="1">
    <citation type="journal article" date="2019" name="Nat. Ecol. Evol.">
        <title>Megaphylogeny resolves global patterns of mushroom evolution.</title>
        <authorList>
            <person name="Varga T."/>
            <person name="Krizsan K."/>
            <person name="Foldi C."/>
            <person name="Dima B."/>
            <person name="Sanchez-Garcia M."/>
            <person name="Sanchez-Ramirez S."/>
            <person name="Szollosi G.J."/>
            <person name="Szarkandi J.G."/>
            <person name="Papp V."/>
            <person name="Albert L."/>
            <person name="Andreopoulos W."/>
            <person name="Angelini C."/>
            <person name="Antonin V."/>
            <person name="Barry K.W."/>
            <person name="Bougher N.L."/>
            <person name="Buchanan P."/>
            <person name="Buyck B."/>
            <person name="Bense V."/>
            <person name="Catcheside P."/>
            <person name="Chovatia M."/>
            <person name="Cooper J."/>
            <person name="Damon W."/>
            <person name="Desjardin D."/>
            <person name="Finy P."/>
            <person name="Geml J."/>
            <person name="Haridas S."/>
            <person name="Hughes K."/>
            <person name="Justo A."/>
            <person name="Karasinski D."/>
            <person name="Kautmanova I."/>
            <person name="Kiss B."/>
            <person name="Kocsube S."/>
            <person name="Kotiranta H."/>
            <person name="LaButti K.M."/>
            <person name="Lechner B.E."/>
            <person name="Liimatainen K."/>
            <person name="Lipzen A."/>
            <person name="Lukacs Z."/>
            <person name="Mihaltcheva S."/>
            <person name="Morgado L.N."/>
            <person name="Niskanen T."/>
            <person name="Noordeloos M.E."/>
            <person name="Ohm R.A."/>
            <person name="Ortiz-Santana B."/>
            <person name="Ovrebo C."/>
            <person name="Racz N."/>
            <person name="Riley R."/>
            <person name="Savchenko A."/>
            <person name="Shiryaev A."/>
            <person name="Soop K."/>
            <person name="Spirin V."/>
            <person name="Szebenyi C."/>
            <person name="Tomsovsky M."/>
            <person name="Tulloss R.E."/>
            <person name="Uehling J."/>
            <person name="Grigoriev I.V."/>
            <person name="Vagvolgyi C."/>
            <person name="Papp T."/>
            <person name="Martin F.M."/>
            <person name="Miettinen O."/>
            <person name="Hibbett D.S."/>
            <person name="Nagy L.G."/>
        </authorList>
    </citation>
    <scope>NUCLEOTIDE SEQUENCE [LARGE SCALE GENOMIC DNA]</scope>
    <source>
        <strain evidence="1 2">NL-1719</strain>
    </source>
</reference>